<evidence type="ECO:0000313" key="1">
    <source>
        <dbReference type="EMBL" id="PWY54368.1"/>
    </source>
</evidence>
<gene>
    <name evidence="1" type="ORF">DGG96_17315</name>
</gene>
<reference evidence="1 2" key="1">
    <citation type="submission" date="2018-05" db="EMBL/GenBank/DDBJ databases">
        <title>Legionella qingyii sp.nov., whole genome shotgun sequence.</title>
        <authorList>
            <person name="Wu H."/>
            <person name="Zhu Q."/>
            <person name="Hu C."/>
        </authorList>
    </citation>
    <scope>NUCLEOTIDE SEQUENCE [LARGE SCALE GENOMIC DNA]</scope>
    <source>
        <strain evidence="1 2">HEB18</strain>
    </source>
</reference>
<sequence>MSVVFPEGGRNVAGDYGFLVQTVENFYQVVWKRVGHYKIQEHQQVSVIVTRILHELKITDEVLLLGFVNLVVDNLICELF</sequence>
<evidence type="ECO:0000313" key="2">
    <source>
        <dbReference type="Proteomes" id="UP000247152"/>
    </source>
</evidence>
<accession>A0A317TZ59</accession>
<organism evidence="1 2">
    <name type="scientific">Legionella qingyii</name>
    <dbReference type="NCBI Taxonomy" id="2184757"/>
    <lineage>
        <taxon>Bacteria</taxon>
        <taxon>Pseudomonadati</taxon>
        <taxon>Pseudomonadota</taxon>
        <taxon>Gammaproteobacteria</taxon>
        <taxon>Legionellales</taxon>
        <taxon>Legionellaceae</taxon>
        <taxon>Legionella</taxon>
    </lineage>
</organism>
<proteinExistence type="predicted"/>
<protein>
    <submittedName>
        <fullName evidence="1">Uncharacterized protein</fullName>
    </submittedName>
</protein>
<dbReference type="AlphaFoldDB" id="A0A317TZ59"/>
<comment type="caution">
    <text evidence="1">The sequence shown here is derived from an EMBL/GenBank/DDBJ whole genome shotgun (WGS) entry which is preliminary data.</text>
</comment>
<name>A0A317TZ59_9GAMM</name>
<dbReference type="Proteomes" id="UP000247152">
    <property type="component" value="Unassembled WGS sequence"/>
</dbReference>
<dbReference type="EMBL" id="QHJG01000036">
    <property type="protein sequence ID" value="PWY54368.1"/>
    <property type="molecule type" value="Genomic_DNA"/>
</dbReference>